<dbReference type="Proteomes" id="UP000236547">
    <property type="component" value="Unassembled WGS sequence"/>
</dbReference>
<organism evidence="2 3">
    <name type="scientific">Vibrio diazotrophicus</name>
    <dbReference type="NCBI Taxonomy" id="685"/>
    <lineage>
        <taxon>Bacteria</taxon>
        <taxon>Pseudomonadati</taxon>
        <taxon>Pseudomonadota</taxon>
        <taxon>Gammaproteobacteria</taxon>
        <taxon>Vibrionales</taxon>
        <taxon>Vibrionaceae</taxon>
        <taxon>Vibrio</taxon>
    </lineage>
</organism>
<comment type="caution">
    <text evidence="2">The sequence shown here is derived from an EMBL/GenBank/DDBJ whole genome shotgun (WGS) entry which is preliminary data.</text>
</comment>
<dbReference type="Pfam" id="PF02613">
    <property type="entry name" value="Nitrate_red_del"/>
    <property type="match status" value="1"/>
</dbReference>
<protein>
    <submittedName>
        <fullName evidence="2">Nitrate reductase molybdenum cofactor assembly chaperone</fullName>
    </submittedName>
</protein>
<dbReference type="InterPro" id="IPR003765">
    <property type="entry name" value="NO3_reductase_chaperone_NarJ"/>
</dbReference>
<dbReference type="NCBIfam" id="TIGR00684">
    <property type="entry name" value="narJ"/>
    <property type="match status" value="1"/>
</dbReference>
<gene>
    <name evidence="2" type="primary">narJ</name>
    <name evidence="2" type="ORF">C1O25_21910</name>
</gene>
<proteinExistence type="predicted"/>
<dbReference type="Gene3D" id="1.10.3480.10">
    <property type="entry name" value="TorD-like"/>
    <property type="match status" value="1"/>
</dbReference>
<dbReference type="InterPro" id="IPR036411">
    <property type="entry name" value="TorD-like_sf"/>
</dbReference>
<sequence length="236" mass="26636">MKSLQLVALLLDYPEEDVWQSATELRSAIDLCHELTSQQKSALNEFIRHIAMGALMDKQAEYCDLFDRGRSLSLLLFEHVHGESRDRGQAMIDLINQYAGAGMELISKQLPDYLPTYLEYLSRLENSEAVDGLKDIAPILALLQERLTQRESQYKVLLQTLVELSGETIAQQVLTDTVAKEAKDYTPQALDAVWEEEQIKFLGEEGCASAQQVQHQRRFAHAVVPQYLDINALNGA</sequence>
<evidence type="ECO:0000313" key="2">
    <source>
        <dbReference type="EMBL" id="PNH96138.1"/>
    </source>
</evidence>
<dbReference type="SUPFAM" id="SSF89155">
    <property type="entry name" value="TorD-like"/>
    <property type="match status" value="1"/>
</dbReference>
<dbReference type="PANTHER" id="PTHR43680">
    <property type="entry name" value="NITRATE REDUCTASE MOLYBDENUM COFACTOR ASSEMBLY CHAPERONE"/>
    <property type="match status" value="1"/>
</dbReference>
<keyword evidence="1" id="KW-0534">Nitrate assimilation</keyword>
<accession>A0ABX4W710</accession>
<dbReference type="EMBL" id="POSM01000058">
    <property type="protein sequence ID" value="PNH96138.1"/>
    <property type="molecule type" value="Genomic_DNA"/>
</dbReference>
<name>A0ABX4W710_VIBDI</name>
<evidence type="ECO:0000256" key="1">
    <source>
        <dbReference type="ARBA" id="ARBA00023063"/>
    </source>
</evidence>
<dbReference type="PANTHER" id="PTHR43680:SF2">
    <property type="entry name" value="NITRATE REDUCTASE MOLYBDENUM COFACTOR ASSEMBLY CHAPERONE NARJ"/>
    <property type="match status" value="1"/>
</dbReference>
<keyword evidence="3" id="KW-1185">Reference proteome</keyword>
<evidence type="ECO:0000313" key="3">
    <source>
        <dbReference type="Proteomes" id="UP000236547"/>
    </source>
</evidence>
<dbReference type="InterPro" id="IPR020945">
    <property type="entry name" value="DMSO/NO3_reduct_chaperone"/>
</dbReference>
<reference evidence="2 3" key="1">
    <citation type="submission" date="2018-01" db="EMBL/GenBank/DDBJ databases">
        <title>Draft genome sequences of six Vibrio diazotrophicus strains isolated from deep-sea sediments of the Baltic Sea.</title>
        <authorList>
            <person name="Castillo D."/>
            <person name="Vandieken V."/>
            <person name="Chiang O."/>
            <person name="Middelboe M."/>
        </authorList>
    </citation>
    <scope>NUCLEOTIDE SEQUENCE [LARGE SCALE GENOMIC DNA]</scope>
    <source>
        <strain evidence="2 3">65.10M</strain>
    </source>
</reference>